<dbReference type="PIRSF" id="PIRSF001434">
    <property type="entry name" value="CGS"/>
    <property type="match status" value="1"/>
</dbReference>
<evidence type="ECO:0000256" key="6">
    <source>
        <dbReference type="RuleBase" id="RU362118"/>
    </source>
</evidence>
<dbReference type="InterPro" id="IPR006233">
    <property type="entry name" value="Cys_b_lyase_bac"/>
</dbReference>
<keyword evidence="3 6" id="KW-0663">Pyridoxal phosphate</keyword>
<evidence type="ECO:0000256" key="2">
    <source>
        <dbReference type="ARBA" id="ARBA00009077"/>
    </source>
</evidence>
<dbReference type="Pfam" id="PF01053">
    <property type="entry name" value="Cys_Met_Meta_PP"/>
    <property type="match status" value="1"/>
</dbReference>
<keyword evidence="7" id="KW-0328">Glycosyltransferase</keyword>
<name>A0ABX4MHH5_9HYPH</name>
<comment type="caution">
    <text evidence="7">The sequence shown here is derived from an EMBL/GenBank/DDBJ whole genome shotgun (WGS) entry which is preliminary data.</text>
</comment>
<dbReference type="EMBL" id="NXGS01000011">
    <property type="protein sequence ID" value="PIM96549.1"/>
    <property type="molecule type" value="Genomic_DNA"/>
</dbReference>
<dbReference type="PANTHER" id="PTHR43500">
    <property type="entry name" value="CYSTATHIONINE BETA-LYASE-RELATED"/>
    <property type="match status" value="1"/>
</dbReference>
<evidence type="ECO:0000313" key="8">
    <source>
        <dbReference type="Proteomes" id="UP000229529"/>
    </source>
</evidence>
<organism evidence="7 8">
    <name type="scientific">Candidatus Hodgkinia cicadicola</name>
    <dbReference type="NCBI Taxonomy" id="573658"/>
    <lineage>
        <taxon>Bacteria</taxon>
        <taxon>Pseudomonadati</taxon>
        <taxon>Pseudomonadota</taxon>
        <taxon>Alphaproteobacteria</taxon>
        <taxon>Hyphomicrobiales</taxon>
        <taxon>Candidatus Hodgkinia</taxon>
    </lineage>
</organism>
<dbReference type="InterPro" id="IPR015421">
    <property type="entry name" value="PyrdxlP-dep_Trfase_major"/>
</dbReference>
<dbReference type="EC" id="2.4.2.17" evidence="7"/>
<dbReference type="InterPro" id="IPR000277">
    <property type="entry name" value="Cys/Met-Metab_PyrdxlP-dep_enz"/>
</dbReference>
<comment type="similarity">
    <text evidence="2 6">Belongs to the trans-sulfuration enzymes family.</text>
</comment>
<evidence type="ECO:0000313" key="7">
    <source>
        <dbReference type="EMBL" id="PIM96549.1"/>
    </source>
</evidence>
<dbReference type="Proteomes" id="UP000229529">
    <property type="component" value="Unassembled WGS sequence"/>
</dbReference>
<dbReference type="GO" id="GO:0003879">
    <property type="term" value="F:ATP phosphoribosyltransferase activity"/>
    <property type="evidence" value="ECO:0007669"/>
    <property type="project" value="UniProtKB-EC"/>
</dbReference>
<keyword evidence="7" id="KW-0808">Transferase</keyword>
<gene>
    <name evidence="7" type="primary">metC</name>
    <name evidence="7" type="ORF">alecur_53</name>
</gene>
<accession>A0ABX4MHH5</accession>
<comment type="cofactor">
    <cofactor evidence="1 6">
        <name>pyridoxal 5'-phosphate</name>
        <dbReference type="ChEBI" id="CHEBI:597326"/>
    </cofactor>
</comment>
<protein>
    <submittedName>
        <fullName evidence="7">Cystathionine beta-lyase</fullName>
        <ecNumber evidence="7">2.4.2.17</ecNumber>
    </submittedName>
</protein>
<evidence type="ECO:0000256" key="1">
    <source>
        <dbReference type="ARBA" id="ARBA00001933"/>
    </source>
</evidence>
<comment type="catalytic activity">
    <reaction evidence="5">
        <text>L,L-cystathionine + H2O = L-homocysteine + pyruvate + NH4(+)</text>
        <dbReference type="Rhea" id="RHEA:13965"/>
        <dbReference type="ChEBI" id="CHEBI:15361"/>
        <dbReference type="ChEBI" id="CHEBI:15377"/>
        <dbReference type="ChEBI" id="CHEBI:28938"/>
        <dbReference type="ChEBI" id="CHEBI:58161"/>
        <dbReference type="ChEBI" id="CHEBI:58199"/>
    </reaction>
</comment>
<dbReference type="SUPFAM" id="SSF53383">
    <property type="entry name" value="PLP-dependent transferases"/>
    <property type="match status" value="1"/>
</dbReference>
<evidence type="ECO:0000256" key="4">
    <source>
        <dbReference type="ARBA" id="ARBA00023239"/>
    </source>
</evidence>
<dbReference type="InterPro" id="IPR015424">
    <property type="entry name" value="PyrdxlP-dep_Trfase"/>
</dbReference>
<dbReference type="Gene3D" id="3.40.640.10">
    <property type="entry name" value="Type I PLP-dependent aspartate aminotransferase-like (Major domain)"/>
    <property type="match status" value="1"/>
</dbReference>
<keyword evidence="8" id="KW-1185">Reference proteome</keyword>
<sequence length="401" mass="45553">MVNRTNYLNKIKTNINNSLSDSTILIRAFDDMGNGFVNNYFVDGSTVLFRNSSEMINNNAKYSYGTHGTPTTSDLCTAISMLEHSNETIITCSGLMALTTSFLCILKPGDHALVVDSVYYPLKRFCKMLLTRFNIHIDFFNPRDEYNLKALFRTTTRLVHLESPCSNTFEILDIYAICRYIKQRSNKCIISMDNSWATPLIYKPITQGVDISICALTKYPTGCSDIVVGSISITKKLSSIFNTVKELIGITSNGYDCFSLLKNLKTTIVRLYFHHNSIIKICKYLRSSCHVAYVLSPLQPNSPDHRLWKRDYKLSNGIISFVLKGNSLENCRMFLDSLKIFGLGWSWGGYKSLATIADTKHRHFKTNTDPIIRLQIGFEDINDLINDLEKSFQSLNKTNKT</sequence>
<evidence type="ECO:0000256" key="3">
    <source>
        <dbReference type="ARBA" id="ARBA00022898"/>
    </source>
</evidence>
<dbReference type="PANTHER" id="PTHR43500:SF1">
    <property type="entry name" value="CYSTATHIONINE BETA-LYASE-RELATED"/>
    <property type="match status" value="1"/>
</dbReference>
<dbReference type="Gene3D" id="3.90.1150.10">
    <property type="entry name" value="Aspartate Aminotransferase, domain 1"/>
    <property type="match status" value="1"/>
</dbReference>
<evidence type="ECO:0000256" key="5">
    <source>
        <dbReference type="ARBA" id="ARBA00047517"/>
    </source>
</evidence>
<proteinExistence type="inferred from homology"/>
<reference evidence="7" key="1">
    <citation type="submission" date="2017-09" db="EMBL/GenBank/DDBJ databases">
        <authorList>
            <person name="Campbell M.A."/>
            <person name="Lukasik P."/>
            <person name="Simon C."/>
            <person name="McCutcheon J.P."/>
        </authorList>
    </citation>
    <scope>NUCLEOTIDE SEQUENCE [LARGE SCALE GENOMIC DNA]</scope>
    <source>
        <strain evidence="7">ALECUR</strain>
    </source>
</reference>
<keyword evidence="4" id="KW-0456">Lyase</keyword>
<dbReference type="InterPro" id="IPR015422">
    <property type="entry name" value="PyrdxlP-dep_Trfase_small"/>
</dbReference>